<dbReference type="PROSITE" id="PS50249">
    <property type="entry name" value="MPN"/>
    <property type="match status" value="1"/>
</dbReference>
<dbReference type="SUPFAM" id="SSF47781">
    <property type="entry name" value="RuvA domain 2-like"/>
    <property type="match status" value="1"/>
</dbReference>
<keyword evidence="2" id="KW-0479">Metal-binding</keyword>
<dbReference type="InterPro" id="IPR037518">
    <property type="entry name" value="MPN"/>
</dbReference>
<dbReference type="InterPro" id="IPR001405">
    <property type="entry name" value="UPF0758"/>
</dbReference>
<reference evidence="8 9" key="1">
    <citation type="submission" date="2020-01" db="EMBL/GenBank/DDBJ databases">
        <authorList>
            <person name="Chen J."/>
            <person name="Zhu S."/>
            <person name="Yang J."/>
        </authorList>
    </citation>
    <scope>NUCLEOTIDE SEQUENCE [LARGE SCALE GENOMIC DNA]</scope>
    <source>
        <strain evidence="8 9">345S023</strain>
    </source>
</reference>
<dbReference type="Gene3D" id="3.40.140.10">
    <property type="entry name" value="Cytidine Deaminase, domain 2"/>
    <property type="match status" value="1"/>
</dbReference>
<dbReference type="NCBIfam" id="TIGR00608">
    <property type="entry name" value="radc"/>
    <property type="match status" value="1"/>
</dbReference>
<dbReference type="GO" id="GO:0008237">
    <property type="term" value="F:metallopeptidase activity"/>
    <property type="evidence" value="ECO:0007669"/>
    <property type="project" value="UniProtKB-KW"/>
</dbReference>
<sequence>MSIKGWPEQERPREKLLHKGAQLLTDTELLAVILGAGMAGKTAVVLARELLTTLGSLREIVNCSEKEFTAVTGVGPCKYAQFQAAFEIYRRNLEIPLKKQDVFNNVNDTKKYLQAVLRDCQHEKFGLLMLDSQHQLIAFRILFSGTINSAAVYPRELVKQVMKDNAAAVILVHNHPSGVADPSQADINLTSEIRSAMAMIDVSVLDHFVVGDVETVSFAQRGLLS</sequence>
<protein>
    <submittedName>
        <fullName evidence="8">DNA repair protein RadC</fullName>
    </submittedName>
</protein>
<evidence type="ECO:0000259" key="7">
    <source>
        <dbReference type="PROSITE" id="PS50249"/>
    </source>
</evidence>
<feature type="domain" description="MPN" evidence="7">
    <location>
        <begin position="102"/>
        <end position="224"/>
    </location>
</feature>
<evidence type="ECO:0000313" key="9">
    <source>
        <dbReference type="Proteomes" id="UP000470213"/>
    </source>
</evidence>
<keyword evidence="9" id="KW-1185">Reference proteome</keyword>
<dbReference type="RefSeq" id="WP_163084124.1">
    <property type="nucleotide sequence ID" value="NZ_JAAAWN010000004.1"/>
</dbReference>
<evidence type="ECO:0000256" key="4">
    <source>
        <dbReference type="ARBA" id="ARBA00022833"/>
    </source>
</evidence>
<dbReference type="GO" id="GO:0006508">
    <property type="term" value="P:proteolysis"/>
    <property type="evidence" value="ECO:0007669"/>
    <property type="project" value="UniProtKB-KW"/>
</dbReference>
<accession>A0A7X5LJI5</accession>
<keyword evidence="4" id="KW-0862">Zinc</keyword>
<keyword evidence="1" id="KW-0645">Protease</keyword>
<gene>
    <name evidence="8" type="primary">radC</name>
    <name evidence="8" type="ORF">GTH32_04900</name>
</gene>
<comment type="similarity">
    <text evidence="6">Belongs to the UPF0758 family.</text>
</comment>
<evidence type="ECO:0000256" key="3">
    <source>
        <dbReference type="ARBA" id="ARBA00022801"/>
    </source>
</evidence>
<evidence type="ECO:0000256" key="6">
    <source>
        <dbReference type="RuleBase" id="RU003797"/>
    </source>
</evidence>
<dbReference type="Proteomes" id="UP000470213">
    <property type="component" value="Unassembled WGS sequence"/>
</dbReference>
<dbReference type="SUPFAM" id="SSF102712">
    <property type="entry name" value="JAB1/MPN domain"/>
    <property type="match status" value="1"/>
</dbReference>
<comment type="caution">
    <text evidence="8">The sequence shown here is derived from an EMBL/GenBank/DDBJ whole genome shotgun (WGS) entry which is preliminary data.</text>
</comment>
<dbReference type="GO" id="GO:0046872">
    <property type="term" value="F:metal ion binding"/>
    <property type="evidence" value="ECO:0007669"/>
    <property type="project" value="UniProtKB-KW"/>
</dbReference>
<dbReference type="EMBL" id="JAAAWN010000004">
    <property type="protein sequence ID" value="NDV90536.1"/>
    <property type="molecule type" value="Genomic_DNA"/>
</dbReference>
<dbReference type="AlphaFoldDB" id="A0A7X5LJI5"/>
<name>A0A7X5LJI5_9ALTE</name>
<dbReference type="Pfam" id="PF20582">
    <property type="entry name" value="UPF0758_N"/>
    <property type="match status" value="1"/>
</dbReference>
<dbReference type="InterPro" id="IPR020891">
    <property type="entry name" value="UPF0758_CS"/>
</dbReference>
<dbReference type="InterPro" id="IPR010994">
    <property type="entry name" value="RuvA_2-like"/>
</dbReference>
<keyword evidence="5" id="KW-0482">Metalloprotease</keyword>
<dbReference type="InterPro" id="IPR025657">
    <property type="entry name" value="RadC_JAB"/>
</dbReference>
<dbReference type="NCBIfam" id="NF000642">
    <property type="entry name" value="PRK00024.1"/>
    <property type="match status" value="1"/>
</dbReference>
<evidence type="ECO:0000256" key="2">
    <source>
        <dbReference type="ARBA" id="ARBA00022723"/>
    </source>
</evidence>
<evidence type="ECO:0000256" key="5">
    <source>
        <dbReference type="ARBA" id="ARBA00023049"/>
    </source>
</evidence>
<dbReference type="PANTHER" id="PTHR30471">
    <property type="entry name" value="DNA REPAIR PROTEIN RADC"/>
    <property type="match status" value="1"/>
</dbReference>
<dbReference type="InterPro" id="IPR046778">
    <property type="entry name" value="UPF0758_N"/>
</dbReference>
<dbReference type="Gene3D" id="1.10.150.20">
    <property type="entry name" value="5' to 3' exonuclease, C-terminal subdomain"/>
    <property type="match status" value="1"/>
</dbReference>
<proteinExistence type="inferred from homology"/>
<dbReference type="PROSITE" id="PS01302">
    <property type="entry name" value="UPF0758"/>
    <property type="match status" value="1"/>
</dbReference>
<evidence type="ECO:0000256" key="1">
    <source>
        <dbReference type="ARBA" id="ARBA00022670"/>
    </source>
</evidence>
<dbReference type="Pfam" id="PF04002">
    <property type="entry name" value="RadC"/>
    <property type="match status" value="1"/>
</dbReference>
<dbReference type="PANTHER" id="PTHR30471:SF3">
    <property type="entry name" value="UPF0758 PROTEIN YEES-RELATED"/>
    <property type="match status" value="1"/>
</dbReference>
<dbReference type="CDD" id="cd08071">
    <property type="entry name" value="MPN_DUF2466"/>
    <property type="match status" value="1"/>
</dbReference>
<evidence type="ECO:0000313" key="8">
    <source>
        <dbReference type="EMBL" id="NDV90536.1"/>
    </source>
</evidence>
<keyword evidence="3" id="KW-0378">Hydrolase</keyword>
<organism evidence="8 9">
    <name type="scientific">Alteromonas profundi</name>
    <dbReference type="NCBI Taxonomy" id="2696062"/>
    <lineage>
        <taxon>Bacteria</taxon>
        <taxon>Pseudomonadati</taxon>
        <taxon>Pseudomonadota</taxon>
        <taxon>Gammaproteobacteria</taxon>
        <taxon>Alteromonadales</taxon>
        <taxon>Alteromonadaceae</taxon>
        <taxon>Alteromonas/Salinimonas group</taxon>
        <taxon>Alteromonas</taxon>
    </lineage>
</organism>